<dbReference type="EMBL" id="CACVKT020007820">
    <property type="protein sequence ID" value="CAC5410995.1"/>
    <property type="molecule type" value="Genomic_DNA"/>
</dbReference>
<keyword evidence="2" id="KW-0812">Transmembrane</keyword>
<dbReference type="OrthoDB" id="6104360at2759"/>
<evidence type="ECO:0000256" key="2">
    <source>
        <dbReference type="SAM" id="Phobius"/>
    </source>
</evidence>
<keyword evidence="2" id="KW-1133">Transmembrane helix</keyword>
<evidence type="ECO:0000256" key="1">
    <source>
        <dbReference type="SAM" id="MobiDB-lite"/>
    </source>
</evidence>
<dbReference type="AlphaFoldDB" id="A0A6J8DSV0"/>
<sequence length="225" mass="24927">MASYMYVIASVDIIGQVLADTTQNSISTNVEMTSNELVEIDSNEPNTKGLGTKGLIILLAAVGLIFLVTIIVALFVIHRFKKKKIEIRANRASYINHGYEQTESEGFTKKTERDGSQNSRTVPPIKPTRRSSSKKSQNTCYVNIEIGAVNKPDDKPFPTTSLPRNIDQNVELVVPNLTSKTSSMSSSIPYIDASKENLDIISDRRKTSMENLKTNVTQSAEEIRT</sequence>
<evidence type="ECO:0000313" key="4">
    <source>
        <dbReference type="Proteomes" id="UP000507470"/>
    </source>
</evidence>
<feature type="compositionally biased region" description="Basic and acidic residues" evidence="1">
    <location>
        <begin position="106"/>
        <end position="115"/>
    </location>
</feature>
<keyword evidence="4" id="KW-1185">Reference proteome</keyword>
<organism evidence="3 4">
    <name type="scientific">Mytilus coruscus</name>
    <name type="common">Sea mussel</name>
    <dbReference type="NCBI Taxonomy" id="42192"/>
    <lineage>
        <taxon>Eukaryota</taxon>
        <taxon>Metazoa</taxon>
        <taxon>Spiralia</taxon>
        <taxon>Lophotrochozoa</taxon>
        <taxon>Mollusca</taxon>
        <taxon>Bivalvia</taxon>
        <taxon>Autobranchia</taxon>
        <taxon>Pteriomorphia</taxon>
        <taxon>Mytilida</taxon>
        <taxon>Mytiloidea</taxon>
        <taxon>Mytilidae</taxon>
        <taxon>Mytilinae</taxon>
        <taxon>Mytilus</taxon>
    </lineage>
</organism>
<gene>
    <name evidence="3" type="ORF">MCOR_44131</name>
</gene>
<dbReference type="Proteomes" id="UP000507470">
    <property type="component" value="Unassembled WGS sequence"/>
</dbReference>
<accession>A0A6J8DSV0</accession>
<feature type="region of interest" description="Disordered" evidence="1">
    <location>
        <begin position="101"/>
        <end position="137"/>
    </location>
</feature>
<keyword evidence="2" id="KW-0472">Membrane</keyword>
<feature type="transmembrane region" description="Helical" evidence="2">
    <location>
        <begin position="55"/>
        <end position="77"/>
    </location>
</feature>
<evidence type="ECO:0000313" key="3">
    <source>
        <dbReference type="EMBL" id="CAC5410995.1"/>
    </source>
</evidence>
<protein>
    <submittedName>
        <fullName evidence="3">Uncharacterized protein</fullName>
    </submittedName>
</protein>
<proteinExistence type="predicted"/>
<name>A0A6J8DSV0_MYTCO</name>
<reference evidence="3 4" key="1">
    <citation type="submission" date="2020-06" db="EMBL/GenBank/DDBJ databases">
        <authorList>
            <person name="Li R."/>
            <person name="Bekaert M."/>
        </authorList>
    </citation>
    <scope>NUCLEOTIDE SEQUENCE [LARGE SCALE GENOMIC DNA]</scope>
    <source>
        <strain evidence="4">wild</strain>
    </source>
</reference>